<gene>
    <name evidence="3" type="ORF">HP552_08720</name>
</gene>
<dbReference type="EMBL" id="JABMCB010000169">
    <property type="protein sequence ID" value="NUU75313.1"/>
    <property type="molecule type" value="Genomic_DNA"/>
</dbReference>
<dbReference type="Proteomes" id="UP000526125">
    <property type="component" value="Unassembled WGS sequence"/>
</dbReference>
<feature type="transmembrane region" description="Helical" evidence="1">
    <location>
        <begin position="53"/>
        <end position="74"/>
    </location>
</feature>
<feature type="transmembrane region" description="Helical" evidence="1">
    <location>
        <begin position="104"/>
        <end position="121"/>
    </location>
</feature>
<evidence type="ECO:0000256" key="1">
    <source>
        <dbReference type="SAM" id="Phobius"/>
    </source>
</evidence>
<reference evidence="3 4" key="1">
    <citation type="submission" date="2020-05" db="EMBL/GenBank/DDBJ databases">
        <title>Genome Sequencing of Type Strains.</title>
        <authorList>
            <person name="Lemaire J.F."/>
            <person name="Inderbitzin P."/>
            <person name="Gregorio O.A."/>
            <person name="Collins S.B."/>
            <person name="Wespe N."/>
            <person name="Knight-Connoni V."/>
        </authorList>
    </citation>
    <scope>NUCLEOTIDE SEQUENCE [LARGE SCALE GENOMIC DNA]</scope>
    <source>
        <strain evidence="3 4">LMG 21957</strain>
    </source>
</reference>
<dbReference type="Pfam" id="PF04892">
    <property type="entry name" value="VanZ"/>
    <property type="match status" value="1"/>
</dbReference>
<organism evidence="3 4">
    <name type="scientific">Paenibacillus xylanilyticus</name>
    <dbReference type="NCBI Taxonomy" id="248903"/>
    <lineage>
        <taxon>Bacteria</taxon>
        <taxon>Bacillati</taxon>
        <taxon>Bacillota</taxon>
        <taxon>Bacilli</taxon>
        <taxon>Bacillales</taxon>
        <taxon>Paenibacillaceae</taxon>
        <taxon>Paenibacillus</taxon>
    </lineage>
</organism>
<name>A0A7Y6BUL3_9BACL</name>
<protein>
    <submittedName>
        <fullName evidence="3">VanZ family protein</fullName>
    </submittedName>
</protein>
<feature type="domain" description="VanZ-like" evidence="2">
    <location>
        <begin position="24"/>
        <end position="120"/>
    </location>
</feature>
<dbReference type="AlphaFoldDB" id="A0A7Y6BUL3"/>
<accession>A0A7Y6BUL3</accession>
<dbReference type="InterPro" id="IPR006976">
    <property type="entry name" value="VanZ-like"/>
</dbReference>
<comment type="caution">
    <text evidence="3">The sequence shown here is derived from an EMBL/GenBank/DDBJ whole genome shotgun (WGS) entry which is preliminary data.</text>
</comment>
<evidence type="ECO:0000313" key="3">
    <source>
        <dbReference type="EMBL" id="NUU75313.1"/>
    </source>
</evidence>
<keyword evidence="1" id="KW-1133">Transmembrane helix</keyword>
<dbReference type="RefSeq" id="WP_175395142.1">
    <property type="nucleotide sequence ID" value="NZ_JABMCB010000169.1"/>
</dbReference>
<keyword evidence="1" id="KW-0472">Membrane</keyword>
<evidence type="ECO:0000313" key="4">
    <source>
        <dbReference type="Proteomes" id="UP000526125"/>
    </source>
</evidence>
<keyword evidence="1" id="KW-0812">Transmembrane</keyword>
<proteinExistence type="predicted"/>
<feature type="transmembrane region" description="Helical" evidence="1">
    <location>
        <begin position="81"/>
        <end position="98"/>
    </location>
</feature>
<evidence type="ECO:0000259" key="2">
    <source>
        <dbReference type="Pfam" id="PF04892"/>
    </source>
</evidence>
<keyword evidence="4" id="KW-1185">Reference proteome</keyword>
<dbReference type="NCBIfam" id="NF037970">
    <property type="entry name" value="vanZ_1"/>
    <property type="match status" value="1"/>
</dbReference>
<sequence>MRRTAILAWCILLFLGTCVKDVRHILTDFQFVMNFHPEWSEFLHKDNYRSTSYIIQKIGHFGGFFVLSALASNLGRYKSGLMFAIGYGIFTELIQPFFSRDGRILDMFIDAAGAVLAYIIGSRISRDNHLINGKKSTRN</sequence>